<dbReference type="EMBL" id="CAFBQP010000144">
    <property type="protein sequence ID" value="CAB5068481.1"/>
    <property type="molecule type" value="Genomic_DNA"/>
</dbReference>
<proteinExistence type="predicted"/>
<organism evidence="1">
    <name type="scientific">freshwater metagenome</name>
    <dbReference type="NCBI Taxonomy" id="449393"/>
    <lineage>
        <taxon>unclassified sequences</taxon>
        <taxon>metagenomes</taxon>
        <taxon>ecological metagenomes</taxon>
    </lineage>
</organism>
<accession>A0A6J7UR87</accession>
<dbReference type="AlphaFoldDB" id="A0A6J7UR87"/>
<sequence>MLELLAQYAGQRARVIALLSLAGLAAPKYGPRQRILPMQRW</sequence>
<name>A0A6J7UR87_9ZZZZ</name>
<reference evidence="1" key="1">
    <citation type="submission" date="2020-05" db="EMBL/GenBank/DDBJ databases">
        <authorList>
            <person name="Chiriac C."/>
            <person name="Salcher M."/>
            <person name="Ghai R."/>
            <person name="Kavagutti S V."/>
        </authorList>
    </citation>
    <scope>NUCLEOTIDE SEQUENCE</scope>
</reference>
<evidence type="ECO:0000313" key="1">
    <source>
        <dbReference type="EMBL" id="CAB5068481.1"/>
    </source>
</evidence>
<protein>
    <submittedName>
        <fullName evidence="1">Unannotated protein</fullName>
    </submittedName>
</protein>
<gene>
    <name evidence="1" type="ORF">UFOPK4306_02410</name>
</gene>